<feature type="compositionally biased region" description="Acidic residues" evidence="1">
    <location>
        <begin position="20"/>
        <end position="29"/>
    </location>
</feature>
<dbReference type="Proteomes" id="UP000030765">
    <property type="component" value="Unassembled WGS sequence"/>
</dbReference>
<evidence type="ECO:0000313" key="4">
    <source>
        <dbReference type="Proteomes" id="UP000030765"/>
    </source>
</evidence>
<evidence type="ECO:0000256" key="1">
    <source>
        <dbReference type="SAM" id="MobiDB-lite"/>
    </source>
</evidence>
<feature type="compositionally biased region" description="Polar residues" evidence="1">
    <location>
        <begin position="1"/>
        <end position="17"/>
    </location>
</feature>
<sequence>MNPETTGRKQQQQQTNPKSDDDDGDDGDVDGVGRVDDLLPLPGSARGRWQGCWGLGRTTRITMITTRRPTRTSITTTSMMMSMIIPCRERVEPPQPEC</sequence>
<name>A0A084W5V5_ANOSI</name>
<reference evidence="2 4" key="1">
    <citation type="journal article" date="2014" name="BMC Genomics">
        <title>Genome sequence of Anopheles sinensis provides insight into genetics basis of mosquito competence for malaria parasites.</title>
        <authorList>
            <person name="Zhou D."/>
            <person name="Zhang D."/>
            <person name="Ding G."/>
            <person name="Shi L."/>
            <person name="Hou Q."/>
            <person name="Ye Y."/>
            <person name="Xu Y."/>
            <person name="Zhou H."/>
            <person name="Xiong C."/>
            <person name="Li S."/>
            <person name="Yu J."/>
            <person name="Hong S."/>
            <person name="Yu X."/>
            <person name="Zou P."/>
            <person name="Chen C."/>
            <person name="Chang X."/>
            <person name="Wang W."/>
            <person name="Lv Y."/>
            <person name="Sun Y."/>
            <person name="Ma L."/>
            <person name="Shen B."/>
            <person name="Zhu C."/>
        </authorList>
    </citation>
    <scope>NUCLEOTIDE SEQUENCE [LARGE SCALE GENOMIC DNA]</scope>
</reference>
<dbReference type="AlphaFoldDB" id="A0A084W5V5"/>
<evidence type="ECO:0000313" key="3">
    <source>
        <dbReference type="EnsemblMetazoa" id="ASIC013588-PA"/>
    </source>
</evidence>
<proteinExistence type="predicted"/>
<reference evidence="3" key="2">
    <citation type="submission" date="2020-05" db="UniProtKB">
        <authorList>
            <consortium name="EnsemblMetazoa"/>
        </authorList>
    </citation>
    <scope>IDENTIFICATION</scope>
</reference>
<gene>
    <name evidence="2" type="ORF">ZHAS_00013588</name>
</gene>
<dbReference type="EMBL" id="ATLV01020698">
    <property type="status" value="NOT_ANNOTATED_CDS"/>
    <property type="molecule type" value="Genomic_DNA"/>
</dbReference>
<keyword evidence="4" id="KW-1185">Reference proteome</keyword>
<evidence type="ECO:0000313" key="2">
    <source>
        <dbReference type="EMBL" id="KFB45599.1"/>
    </source>
</evidence>
<organism evidence="2">
    <name type="scientific">Anopheles sinensis</name>
    <name type="common">Mosquito</name>
    <dbReference type="NCBI Taxonomy" id="74873"/>
    <lineage>
        <taxon>Eukaryota</taxon>
        <taxon>Metazoa</taxon>
        <taxon>Ecdysozoa</taxon>
        <taxon>Arthropoda</taxon>
        <taxon>Hexapoda</taxon>
        <taxon>Insecta</taxon>
        <taxon>Pterygota</taxon>
        <taxon>Neoptera</taxon>
        <taxon>Endopterygota</taxon>
        <taxon>Diptera</taxon>
        <taxon>Nematocera</taxon>
        <taxon>Culicoidea</taxon>
        <taxon>Culicidae</taxon>
        <taxon>Anophelinae</taxon>
        <taxon>Anopheles</taxon>
    </lineage>
</organism>
<feature type="region of interest" description="Disordered" evidence="1">
    <location>
        <begin position="1"/>
        <end position="45"/>
    </location>
</feature>
<dbReference type="EnsemblMetazoa" id="ASIC013588-RA">
    <property type="protein sequence ID" value="ASIC013588-PA"/>
    <property type="gene ID" value="ASIC013588"/>
</dbReference>
<protein>
    <submittedName>
        <fullName evidence="2 3">Uncharacterized protein</fullName>
    </submittedName>
</protein>
<dbReference type="VEuPathDB" id="VectorBase:ASIC013588"/>
<accession>A0A084W5V5</accession>
<dbReference type="EMBL" id="KE525305">
    <property type="protein sequence ID" value="KFB45599.1"/>
    <property type="molecule type" value="Genomic_DNA"/>
</dbReference>